<keyword evidence="1" id="KW-1133">Transmembrane helix</keyword>
<dbReference type="EMBL" id="UINC01028635">
    <property type="protein sequence ID" value="SVB09965.1"/>
    <property type="molecule type" value="Genomic_DNA"/>
</dbReference>
<gene>
    <name evidence="2" type="ORF">METZ01_LOCUS162819</name>
</gene>
<feature type="transmembrane region" description="Helical" evidence="1">
    <location>
        <begin position="6"/>
        <end position="22"/>
    </location>
</feature>
<evidence type="ECO:0000313" key="2">
    <source>
        <dbReference type="EMBL" id="SVB09965.1"/>
    </source>
</evidence>
<sequence length="51" mass="5518">MNATIGYFIGFTLGCIAMFIAIKLDFSSIAKMILIFSLLIGSVIISWAGDE</sequence>
<keyword evidence="1" id="KW-0812">Transmembrane</keyword>
<organism evidence="2">
    <name type="scientific">marine metagenome</name>
    <dbReference type="NCBI Taxonomy" id="408172"/>
    <lineage>
        <taxon>unclassified sequences</taxon>
        <taxon>metagenomes</taxon>
        <taxon>ecological metagenomes</taxon>
    </lineage>
</organism>
<accession>A0A382B846</accession>
<proteinExistence type="predicted"/>
<dbReference type="AlphaFoldDB" id="A0A382B846"/>
<feature type="transmembrane region" description="Helical" evidence="1">
    <location>
        <begin position="29"/>
        <end position="49"/>
    </location>
</feature>
<name>A0A382B846_9ZZZZ</name>
<protein>
    <submittedName>
        <fullName evidence="2">Uncharacterized protein</fullName>
    </submittedName>
</protein>
<keyword evidence="1" id="KW-0472">Membrane</keyword>
<evidence type="ECO:0000256" key="1">
    <source>
        <dbReference type="SAM" id="Phobius"/>
    </source>
</evidence>
<reference evidence="2" key="1">
    <citation type="submission" date="2018-05" db="EMBL/GenBank/DDBJ databases">
        <authorList>
            <person name="Lanie J.A."/>
            <person name="Ng W.-L."/>
            <person name="Kazmierczak K.M."/>
            <person name="Andrzejewski T.M."/>
            <person name="Davidsen T.M."/>
            <person name="Wayne K.J."/>
            <person name="Tettelin H."/>
            <person name="Glass J.I."/>
            <person name="Rusch D."/>
            <person name="Podicherti R."/>
            <person name="Tsui H.-C.T."/>
            <person name="Winkler M.E."/>
        </authorList>
    </citation>
    <scope>NUCLEOTIDE SEQUENCE</scope>
</reference>